<keyword evidence="2" id="KW-0812">Transmembrane</keyword>
<feature type="compositionally biased region" description="Basic and acidic residues" evidence="1">
    <location>
        <begin position="169"/>
        <end position="214"/>
    </location>
</feature>
<feature type="compositionally biased region" description="Basic and acidic residues" evidence="1">
    <location>
        <begin position="350"/>
        <end position="382"/>
    </location>
</feature>
<feature type="compositionally biased region" description="Basic and acidic residues" evidence="1">
    <location>
        <begin position="50"/>
        <end position="95"/>
    </location>
</feature>
<feature type="region of interest" description="Disordered" evidence="1">
    <location>
        <begin position="46"/>
        <end position="144"/>
    </location>
</feature>
<feature type="compositionally biased region" description="Basic and acidic residues" evidence="1">
    <location>
        <begin position="526"/>
        <end position="571"/>
    </location>
</feature>
<feature type="compositionally biased region" description="Basic and acidic residues" evidence="1">
    <location>
        <begin position="231"/>
        <end position="263"/>
    </location>
</feature>
<dbReference type="InParanoid" id="A0A6P7EZU0"/>
<dbReference type="RefSeq" id="XP_028128819.1">
    <property type="nucleotide sequence ID" value="XM_028273018.1"/>
</dbReference>
<feature type="compositionally biased region" description="Basic and acidic residues" evidence="1">
    <location>
        <begin position="791"/>
        <end position="828"/>
    </location>
</feature>
<feature type="compositionally biased region" description="Polar residues" evidence="1">
    <location>
        <begin position="829"/>
        <end position="844"/>
    </location>
</feature>
<feature type="region of interest" description="Disordered" evidence="1">
    <location>
        <begin position="166"/>
        <end position="263"/>
    </location>
</feature>
<evidence type="ECO:0000256" key="2">
    <source>
        <dbReference type="SAM" id="Phobius"/>
    </source>
</evidence>
<organism evidence="3">
    <name type="scientific">Diabrotica virgifera virgifera</name>
    <name type="common">western corn rootworm</name>
    <dbReference type="NCBI Taxonomy" id="50390"/>
    <lineage>
        <taxon>Eukaryota</taxon>
        <taxon>Metazoa</taxon>
        <taxon>Ecdysozoa</taxon>
        <taxon>Arthropoda</taxon>
        <taxon>Hexapoda</taxon>
        <taxon>Insecta</taxon>
        <taxon>Pterygota</taxon>
        <taxon>Neoptera</taxon>
        <taxon>Endopterygota</taxon>
        <taxon>Coleoptera</taxon>
        <taxon>Polyphaga</taxon>
        <taxon>Cucujiformia</taxon>
        <taxon>Chrysomeloidea</taxon>
        <taxon>Chrysomelidae</taxon>
        <taxon>Galerucinae</taxon>
        <taxon>Diabroticina</taxon>
        <taxon>Diabroticites</taxon>
        <taxon>Diabrotica</taxon>
    </lineage>
</organism>
<feature type="compositionally biased region" description="Basic and acidic residues" evidence="1">
    <location>
        <begin position="588"/>
        <end position="617"/>
    </location>
</feature>
<feature type="compositionally biased region" description="Basic and acidic residues" evidence="1">
    <location>
        <begin position="112"/>
        <end position="144"/>
    </location>
</feature>
<reference evidence="3" key="1">
    <citation type="submission" date="2025-08" db="UniProtKB">
        <authorList>
            <consortium name="RefSeq"/>
        </authorList>
    </citation>
    <scope>IDENTIFICATION</scope>
    <source>
        <tissue evidence="3">Whole insect</tissue>
    </source>
</reference>
<feature type="region of interest" description="Disordered" evidence="1">
    <location>
        <begin position="404"/>
        <end position="501"/>
    </location>
</feature>
<protein>
    <submittedName>
        <fullName evidence="3">Nucleolar and coiled-body phosphoprotein 1-like</fullName>
    </submittedName>
</protein>
<evidence type="ECO:0000313" key="3">
    <source>
        <dbReference type="RefSeq" id="XP_028128819.1"/>
    </source>
</evidence>
<dbReference type="OrthoDB" id="6763876at2759"/>
<dbReference type="AlphaFoldDB" id="A0A6P7EZU0"/>
<feature type="region of interest" description="Disordered" evidence="1">
    <location>
        <begin position="285"/>
        <end position="382"/>
    </location>
</feature>
<feature type="compositionally biased region" description="Basic and acidic residues" evidence="1">
    <location>
        <begin position="288"/>
        <end position="333"/>
    </location>
</feature>
<sequence>MIENRTPQKAEEKRVSDNSYSRTKDEKIQNLIKWLQTSEPYAVVLPKQHLQAEDTRSTPPKEEPKKIKENMTLKKKEEKCVSDNSDPRTNAEKTTDILGFCKKFLQTSSTPPKEEPPKKMIENRTPQKAEEKRVSDNSYSRTKDEKIQNLIKWLQTSEPYAVVLPKQHLQAEDTRSTPPKEEPKKIKENMTLKKKEEKCVSDNSDPRTNAEKTTDILGFCKKFLQTSSTPPKEEPPKKMIENRTPQKAEEKRVSDNSYSRTKDEKIQNLIKWLQTSEPYAVVLPKQHLQAEDTRSTPPKEEPKKIKENMTLKKKEEKCVSDNSDPRTNAEKTTDILGFCKKFLQTSSTPPKEEPPKKMIENRTPQKAEEKRVSDNSYSRTKDEKIQNLIKWLQTSEPYAVVLPKQHLQAEDTRSTPPKEEPKKIKENMTLKKKEEKCVSDNSDPRTNAEKTTDILGFCKKFLQTSSTPPKEEPPKKMIENRTPQKAEEKRVSDNSYSRTKDEKIQNLIKWLQTSEPYAVVLPKQHLQAEDTRSTPPKEEPKKIKENMTLKKKEEKCVSDNSDPRTNAEKTTDILGFCKKFLQTSSTPPKEEPPKKMIENRTPQKAEEKRVSDNSYSRTKDEKIQNLIKWLQTSEPYAVVLPKQHLQAEDTRSTPPKEEPKKIKENMTLKKKEEKCVSDNSDPRTNAEKTADILDKLPFPWNILMFPLMLLFVLSLVFLYVLAVKNTSFKLKLLHMFNLEMGGDRNEENRIGGPTLDRFLQTLNHRPLIEDTRSTPPKENPKKIKEKRTPKKKEEKCVSDNSPTKDVKQRTKRGKSDEKNEQKINEPVKTDSTSELTSDLNTSSN</sequence>
<feature type="compositionally biased region" description="Basic and acidic residues" evidence="1">
    <location>
        <begin position="407"/>
        <end position="452"/>
    </location>
</feature>
<evidence type="ECO:0000256" key="1">
    <source>
        <dbReference type="SAM" id="MobiDB-lite"/>
    </source>
</evidence>
<feature type="transmembrane region" description="Helical" evidence="2">
    <location>
        <begin position="698"/>
        <end position="722"/>
    </location>
</feature>
<proteinExistence type="predicted"/>
<feature type="region of interest" description="Disordered" evidence="1">
    <location>
        <begin position="523"/>
        <end position="617"/>
    </location>
</feature>
<feature type="compositionally biased region" description="Basic and acidic residues" evidence="1">
    <location>
        <begin position="469"/>
        <end position="501"/>
    </location>
</feature>
<accession>A0A6P7EZU0</accession>
<keyword evidence="2" id="KW-0472">Membrane</keyword>
<name>A0A6P7EZU0_DIAVI</name>
<feature type="region of interest" description="Disordered" evidence="1">
    <location>
        <begin position="1"/>
        <end position="25"/>
    </location>
</feature>
<gene>
    <name evidence="3" type="primary">LOC114325084</name>
</gene>
<feature type="region of interest" description="Disordered" evidence="1">
    <location>
        <begin position="764"/>
        <end position="844"/>
    </location>
</feature>
<keyword evidence="2" id="KW-1133">Transmembrane helix</keyword>